<organism evidence="4 5">
    <name type="scientific">Tetrahymena thermophila (strain SB210)</name>
    <dbReference type="NCBI Taxonomy" id="312017"/>
    <lineage>
        <taxon>Eukaryota</taxon>
        <taxon>Sar</taxon>
        <taxon>Alveolata</taxon>
        <taxon>Ciliophora</taxon>
        <taxon>Intramacronucleata</taxon>
        <taxon>Oligohymenophorea</taxon>
        <taxon>Hymenostomatida</taxon>
        <taxon>Tetrahymenina</taxon>
        <taxon>Tetrahymenidae</taxon>
        <taxon>Tetrahymena</taxon>
    </lineage>
</organism>
<keyword evidence="2" id="KW-0732">Signal</keyword>
<feature type="transmembrane region" description="Helical" evidence="1">
    <location>
        <begin position="173"/>
        <end position="193"/>
    </location>
</feature>
<dbReference type="GO" id="GO:0019236">
    <property type="term" value="P:response to pheromone"/>
    <property type="evidence" value="ECO:0007669"/>
    <property type="project" value="InterPro"/>
</dbReference>
<evidence type="ECO:0000259" key="3">
    <source>
        <dbReference type="Pfam" id="PF10192"/>
    </source>
</evidence>
<dbReference type="eggNOG" id="KOG4290">
    <property type="taxonomic scope" value="Eukaryota"/>
</dbReference>
<keyword evidence="1" id="KW-0472">Membrane</keyword>
<dbReference type="PANTHER" id="PTHR23252">
    <property type="entry name" value="INTIMAL THICKNESS RECEPTOR-RELATED"/>
    <property type="match status" value="1"/>
</dbReference>
<dbReference type="HOGENOM" id="CLU_659651_0_0_1"/>
<dbReference type="Pfam" id="PF10192">
    <property type="entry name" value="GPR180-TMEM145_TM"/>
    <property type="match status" value="1"/>
</dbReference>
<dbReference type="OrthoDB" id="429400at2759"/>
<feature type="transmembrane region" description="Helical" evidence="1">
    <location>
        <begin position="281"/>
        <end position="300"/>
    </location>
</feature>
<feature type="signal peptide" evidence="2">
    <location>
        <begin position="1"/>
        <end position="19"/>
    </location>
</feature>
<evidence type="ECO:0000313" key="4">
    <source>
        <dbReference type="EMBL" id="EAR82547.2"/>
    </source>
</evidence>
<reference evidence="5" key="1">
    <citation type="journal article" date="2006" name="PLoS Biol.">
        <title>Macronuclear genome sequence of the ciliate Tetrahymena thermophila, a model eukaryote.</title>
        <authorList>
            <person name="Eisen J.A."/>
            <person name="Coyne R.S."/>
            <person name="Wu M."/>
            <person name="Wu D."/>
            <person name="Thiagarajan M."/>
            <person name="Wortman J.R."/>
            <person name="Badger J.H."/>
            <person name="Ren Q."/>
            <person name="Amedeo P."/>
            <person name="Jones K.M."/>
            <person name="Tallon L.J."/>
            <person name="Delcher A.L."/>
            <person name="Salzberg S.L."/>
            <person name="Silva J.C."/>
            <person name="Haas B.J."/>
            <person name="Majoros W.H."/>
            <person name="Farzad M."/>
            <person name="Carlton J.M."/>
            <person name="Smith R.K. Jr."/>
            <person name="Garg J."/>
            <person name="Pearlman R.E."/>
            <person name="Karrer K.M."/>
            <person name="Sun L."/>
            <person name="Manning G."/>
            <person name="Elde N.C."/>
            <person name="Turkewitz A.P."/>
            <person name="Asai D.J."/>
            <person name="Wilkes D.E."/>
            <person name="Wang Y."/>
            <person name="Cai H."/>
            <person name="Collins K."/>
            <person name="Stewart B.A."/>
            <person name="Lee S.R."/>
            <person name="Wilamowska K."/>
            <person name="Weinberg Z."/>
            <person name="Ruzzo W.L."/>
            <person name="Wloga D."/>
            <person name="Gaertig J."/>
            <person name="Frankel J."/>
            <person name="Tsao C.-C."/>
            <person name="Gorovsky M.A."/>
            <person name="Keeling P.J."/>
            <person name="Waller R.F."/>
            <person name="Patron N.J."/>
            <person name="Cherry J.M."/>
            <person name="Stover N.A."/>
            <person name="Krieger C.J."/>
            <person name="del Toro C."/>
            <person name="Ryder H.F."/>
            <person name="Williamson S.C."/>
            <person name="Barbeau R.A."/>
            <person name="Hamilton E.P."/>
            <person name="Orias E."/>
        </authorList>
    </citation>
    <scope>NUCLEOTIDE SEQUENCE [LARGE SCALE GENOMIC DNA]</scope>
    <source>
        <strain evidence="5">SB210</strain>
    </source>
</reference>
<evidence type="ECO:0000256" key="2">
    <source>
        <dbReference type="SAM" id="SignalP"/>
    </source>
</evidence>
<dbReference type="KEGG" id="tet:TTHERM_01108490"/>
<dbReference type="InterPro" id="IPR019336">
    <property type="entry name" value="GPR180/TMEM145_TM"/>
</dbReference>
<keyword evidence="1 4" id="KW-0812">Transmembrane</keyword>
<name>Q22BA6_TETTS</name>
<evidence type="ECO:0000313" key="5">
    <source>
        <dbReference type="Proteomes" id="UP000009168"/>
    </source>
</evidence>
<evidence type="ECO:0000256" key="1">
    <source>
        <dbReference type="SAM" id="Phobius"/>
    </source>
</evidence>
<feature type="transmembrane region" description="Helical" evidence="1">
    <location>
        <begin position="205"/>
        <end position="225"/>
    </location>
</feature>
<dbReference type="GO" id="GO:0007186">
    <property type="term" value="P:G protein-coupled receptor signaling pathway"/>
    <property type="evidence" value="ECO:0007669"/>
    <property type="project" value="InterPro"/>
</dbReference>
<feature type="domain" description="GPR180/TMEM145 transmembrane" evidence="3">
    <location>
        <begin position="180"/>
        <end position="399"/>
    </location>
</feature>
<feature type="transmembrane region" description="Helical" evidence="1">
    <location>
        <begin position="312"/>
        <end position="334"/>
    </location>
</feature>
<keyword evidence="5" id="KW-1185">Reference proteome</keyword>
<feature type="transmembrane region" description="Helical" evidence="1">
    <location>
        <begin position="382"/>
        <end position="401"/>
    </location>
</feature>
<feature type="transmembrane region" description="Helical" evidence="1">
    <location>
        <begin position="354"/>
        <end position="376"/>
    </location>
</feature>
<feature type="transmembrane region" description="Helical" evidence="1">
    <location>
        <begin position="245"/>
        <end position="269"/>
    </location>
</feature>
<keyword evidence="1" id="KW-1133">Transmembrane helix</keyword>
<dbReference type="PANTHER" id="PTHR23252:SF24">
    <property type="entry name" value="TRANSMEMBRANE PROTEIN 145"/>
    <property type="match status" value="1"/>
</dbReference>
<dbReference type="EMBL" id="GG662465">
    <property type="protein sequence ID" value="EAR82547.2"/>
    <property type="molecule type" value="Genomic_DNA"/>
</dbReference>
<dbReference type="GeneID" id="7828398"/>
<dbReference type="Proteomes" id="UP000009168">
    <property type="component" value="Unassembled WGS sequence"/>
</dbReference>
<proteinExistence type="predicted"/>
<protein>
    <submittedName>
        <fullName evidence="4">Rhodopsin-like GPCR transmembrane domain protein</fullName>
    </submittedName>
</protein>
<gene>
    <name evidence="4" type="ORF">TTHERM_01108490</name>
</gene>
<dbReference type="RefSeq" id="XP_001030210.2">
    <property type="nucleotide sequence ID" value="XM_001030210.2"/>
</dbReference>
<dbReference type="InterPro" id="IPR047831">
    <property type="entry name" value="GPR180/TMEM145"/>
</dbReference>
<feature type="chain" id="PRO_5004200578" evidence="2">
    <location>
        <begin position="20"/>
        <end position="427"/>
    </location>
</feature>
<sequence length="427" mass="48978">MNLVSLSIILLATISLSLCKITTVSVPYQKMKKAQNNSYIIKFSYDIGQGTFVGRAKFNKPLIQSNREDNSTLTVAVVLDDKWEEYQAAETCKQKLDIARLSDKLVIPNDGRTWGPDQTFTLVQIVRRRTYFFTILDCEGVLNGKNPAGLKIDIQTEMLNIENSHFSSEEEGFLYPFFFLLIICSVFLSKNMQRLIKLYNKEEELDWAFLLANITLIMQILNIFFEWTHMLIYSSNGKGSFVLQLFGQLFGIAAQFTMAILFILISWGWTINYSELENFDIYIPLAVLLGIVHMMIVGLSKLTDDESHKFHQYGGFVGWIIVFLRLGMFIYFLFGIKDTLKTAREKVKVFIYKFVIVGSLYFLAFPVILFITSFIADYVQHRIITIGTLLMQCIAIIFMSFQFTSKSSGYNEVSIKANPLLPYGKLD</sequence>
<dbReference type="AlphaFoldDB" id="Q22BA6"/>
<accession>Q22BA6</accession>
<dbReference type="InParanoid" id="Q22BA6"/>